<proteinExistence type="predicted"/>
<dbReference type="SUPFAM" id="SSF53474">
    <property type="entry name" value="alpha/beta-Hydrolases"/>
    <property type="match status" value="1"/>
</dbReference>
<dbReference type="Gene3D" id="3.40.50.1820">
    <property type="entry name" value="alpha/beta hydrolase"/>
    <property type="match status" value="1"/>
</dbReference>
<keyword evidence="3" id="KW-0378">Hydrolase</keyword>
<gene>
    <name evidence="3" type="ORF">KDV35_05540</name>
</gene>
<feature type="chain" id="PRO_5044798229" evidence="1">
    <location>
        <begin position="22"/>
        <end position="306"/>
    </location>
</feature>
<organism evidence="3 4">
    <name type="scientific">Providencia stuartii</name>
    <dbReference type="NCBI Taxonomy" id="588"/>
    <lineage>
        <taxon>Bacteria</taxon>
        <taxon>Pseudomonadati</taxon>
        <taxon>Pseudomonadota</taxon>
        <taxon>Gammaproteobacteria</taxon>
        <taxon>Enterobacterales</taxon>
        <taxon>Morganellaceae</taxon>
        <taxon>Providencia</taxon>
    </lineage>
</organism>
<dbReference type="PANTHER" id="PTHR43265:SF1">
    <property type="entry name" value="ESTERASE ESTD"/>
    <property type="match status" value="1"/>
</dbReference>
<comment type="caution">
    <text evidence="3">The sequence shown here is derived from an EMBL/GenBank/DDBJ whole genome shotgun (WGS) entry which is preliminary data.</text>
</comment>
<dbReference type="Pfam" id="PF08840">
    <property type="entry name" value="BAAT_C"/>
    <property type="match status" value="1"/>
</dbReference>
<dbReference type="GO" id="GO:0016787">
    <property type="term" value="F:hydrolase activity"/>
    <property type="evidence" value="ECO:0007669"/>
    <property type="project" value="UniProtKB-KW"/>
</dbReference>
<accession>A0ABD5L2N0</accession>
<evidence type="ECO:0000313" key="3">
    <source>
        <dbReference type="EMBL" id="MER5076331.1"/>
    </source>
</evidence>
<keyword evidence="1" id="KW-0732">Signal</keyword>
<dbReference type="RefSeq" id="WP_163861767.1">
    <property type="nucleotide sequence ID" value="NZ_CP095443.1"/>
</dbReference>
<dbReference type="PANTHER" id="PTHR43265">
    <property type="entry name" value="ESTERASE ESTD"/>
    <property type="match status" value="1"/>
</dbReference>
<evidence type="ECO:0000259" key="2">
    <source>
        <dbReference type="Pfam" id="PF08840"/>
    </source>
</evidence>
<dbReference type="EMBL" id="JAGSRH010000006">
    <property type="protein sequence ID" value="MER5076331.1"/>
    <property type="molecule type" value="Genomic_DNA"/>
</dbReference>
<dbReference type="Proteomes" id="UP001495779">
    <property type="component" value="Unassembled WGS sequence"/>
</dbReference>
<protein>
    <submittedName>
        <fullName evidence="3">Alpha/beta hydrolase</fullName>
    </submittedName>
</protein>
<dbReference type="InterPro" id="IPR053145">
    <property type="entry name" value="AB_hydrolase_Est10"/>
</dbReference>
<feature type="domain" description="BAAT/Acyl-CoA thioester hydrolase C-terminal" evidence="2">
    <location>
        <begin position="126"/>
        <end position="256"/>
    </location>
</feature>
<feature type="signal peptide" evidence="1">
    <location>
        <begin position="1"/>
        <end position="21"/>
    </location>
</feature>
<evidence type="ECO:0000313" key="4">
    <source>
        <dbReference type="Proteomes" id="UP001495779"/>
    </source>
</evidence>
<name>A0ABD5L2N0_PROST</name>
<reference evidence="3 4" key="1">
    <citation type="submission" date="2021-04" db="EMBL/GenBank/DDBJ databases">
        <title>Determining the burden of carbapenem-resistant Enterobacterales from a tertiary public heath setting in Bangladesh: a clinical, epidemiological, and molecular study.</title>
        <authorList>
            <person name="Farzana R."/>
            <person name="Walsh T.R."/>
        </authorList>
    </citation>
    <scope>NUCLEOTIDE SEQUENCE [LARGE SCALE GENOMIC DNA]</scope>
    <source>
        <strain evidence="4">dmpro_s316</strain>
    </source>
</reference>
<evidence type="ECO:0000256" key="1">
    <source>
        <dbReference type="SAM" id="SignalP"/>
    </source>
</evidence>
<dbReference type="AlphaFoldDB" id="A0ABD5L2N0"/>
<dbReference type="InterPro" id="IPR029058">
    <property type="entry name" value="AB_hydrolase_fold"/>
</dbReference>
<dbReference type="InterPro" id="IPR014940">
    <property type="entry name" value="BAAT_C"/>
</dbReference>
<sequence length="306" mass="34650">MKILPVILCSMSFFIANQANSSPELQKIQNKQGKEIHYYLLKQNEQPAENLLVLIQGSDCRSVINNTNMVENFAIAFPDNDILLVEKTGLDSQVGKDGKEASAEDCPIAYMENDSPLERKDNYLTLLAHFKNSYQHIVLLGGSEGAVVTNLIVADTDMVHASISLNGGGAFFINDVLYSIEKTVPSEESSHAIEGFKQFAKDVVQNKLQQDNYPSEHGKKWWREMLMINNQKLLQSVKTPHLVIQTMNDTHVDPHSVMRMMGYVNNNHVSFKTYPDLDHFFIDDKGKSQTNVIVNDIQKWYRAIDK</sequence>